<keyword evidence="17" id="KW-1185">Reference proteome</keyword>
<dbReference type="SUPFAM" id="SSF56935">
    <property type="entry name" value="Porins"/>
    <property type="match status" value="1"/>
</dbReference>
<proteinExistence type="inferred from homology"/>
<dbReference type="Pfam" id="PF07715">
    <property type="entry name" value="Plug"/>
    <property type="match status" value="1"/>
</dbReference>
<dbReference type="CDD" id="cd01347">
    <property type="entry name" value="ligand_gated_channel"/>
    <property type="match status" value="1"/>
</dbReference>
<dbReference type="GO" id="GO:0006826">
    <property type="term" value="P:iron ion transport"/>
    <property type="evidence" value="ECO:0007669"/>
    <property type="project" value="UniProtKB-KW"/>
</dbReference>
<gene>
    <name evidence="16" type="ORF">GCM10011289_22440</name>
</gene>
<dbReference type="GO" id="GO:0009279">
    <property type="term" value="C:cell outer membrane"/>
    <property type="evidence" value="ECO:0007669"/>
    <property type="project" value="UniProtKB-SubCell"/>
</dbReference>
<reference evidence="16" key="2">
    <citation type="submission" date="2020-09" db="EMBL/GenBank/DDBJ databases">
        <authorList>
            <person name="Sun Q."/>
            <person name="Kim S."/>
        </authorList>
    </citation>
    <scope>NUCLEOTIDE SEQUENCE</scope>
    <source>
        <strain evidence="16">KCTC 32182</strain>
    </source>
</reference>
<dbReference type="PROSITE" id="PS52016">
    <property type="entry name" value="TONB_DEPENDENT_REC_3"/>
    <property type="match status" value="1"/>
</dbReference>
<evidence type="ECO:0000256" key="3">
    <source>
        <dbReference type="ARBA" id="ARBA00022452"/>
    </source>
</evidence>
<accession>A0A918U9Z8</accession>
<dbReference type="Gene3D" id="2.40.170.20">
    <property type="entry name" value="TonB-dependent receptor, beta-barrel domain"/>
    <property type="match status" value="1"/>
</dbReference>
<evidence type="ECO:0000256" key="13">
    <source>
        <dbReference type="SAM" id="SignalP"/>
    </source>
</evidence>
<evidence type="ECO:0000259" key="14">
    <source>
        <dbReference type="Pfam" id="PF00593"/>
    </source>
</evidence>
<keyword evidence="5 11" id="KW-0812">Transmembrane</keyword>
<evidence type="ECO:0000256" key="11">
    <source>
        <dbReference type="PROSITE-ProRule" id="PRU01360"/>
    </source>
</evidence>
<evidence type="ECO:0000256" key="6">
    <source>
        <dbReference type="ARBA" id="ARBA00023004"/>
    </source>
</evidence>
<organism evidence="16 17">
    <name type="scientific">Paludibacterium paludis</name>
    <dbReference type="NCBI Taxonomy" id="1225769"/>
    <lineage>
        <taxon>Bacteria</taxon>
        <taxon>Pseudomonadati</taxon>
        <taxon>Pseudomonadota</taxon>
        <taxon>Betaproteobacteria</taxon>
        <taxon>Neisseriales</taxon>
        <taxon>Chromobacteriaceae</taxon>
        <taxon>Paludibacterium</taxon>
    </lineage>
</organism>
<evidence type="ECO:0000256" key="12">
    <source>
        <dbReference type="RuleBase" id="RU003357"/>
    </source>
</evidence>
<dbReference type="InterPro" id="IPR000531">
    <property type="entry name" value="Beta-barrel_TonB"/>
</dbReference>
<keyword evidence="7" id="KW-0406">Ion transport</keyword>
<dbReference type="Proteomes" id="UP000645257">
    <property type="component" value="Unassembled WGS sequence"/>
</dbReference>
<evidence type="ECO:0000313" key="16">
    <source>
        <dbReference type="EMBL" id="GGY18452.1"/>
    </source>
</evidence>
<comment type="similarity">
    <text evidence="11 12">Belongs to the TonB-dependent receptor family.</text>
</comment>
<feature type="domain" description="TonB-dependent receptor plug" evidence="15">
    <location>
        <begin position="46"/>
        <end position="151"/>
    </location>
</feature>
<keyword evidence="10 11" id="KW-0998">Cell outer membrane</keyword>
<evidence type="ECO:0000313" key="17">
    <source>
        <dbReference type="Proteomes" id="UP000645257"/>
    </source>
</evidence>
<dbReference type="PANTHER" id="PTHR32552:SF81">
    <property type="entry name" value="TONB-DEPENDENT OUTER MEMBRANE RECEPTOR"/>
    <property type="match status" value="1"/>
</dbReference>
<keyword evidence="13" id="KW-0732">Signal</keyword>
<dbReference type="EMBL" id="BMYX01000012">
    <property type="protein sequence ID" value="GGY18452.1"/>
    <property type="molecule type" value="Genomic_DNA"/>
</dbReference>
<sequence>MSYPVKTAFPLTVMACALAAPACASVEPVSLGVVEVTAQKIRQNILEVPATVDVVGAEELALRKVDSLEGLGKLVNGLNVSSYTGGQPRIYLRGIGDAFDLKNKRVAVYVDGVPQLDSVLQDPMLLNNVERVEVLKGPQGTLYGRNAASGVINIITRRPEGSGVSGFAGVGSRSERRLGLDAHSSFYDDALRLGLSTTWLKGKGELTNIANGSRGDIDKYDRRNVSLKADFIPSSRTRVEMGFNHFDDKSAPYLQTFIDSATLRPIHRQRAGMGFEPSKFYEIDRDLQGYTRTRGSGATVKISHDFGPFRLNATTGYQKDKLYTVSDADYSSNPLVRWDFDPYINDHRQLSQEIQLVGKTDALYWQSGVFLYRDRTDNSNVFKTSFGNILSHSRYRTSGWAVYGQADYKLTPEWTLTGGGRFQHDKQQLRDVQKGLAEQSRSDGSGSYKVALAYEFRPDNTSFISYGTGYTPGGVNTNPQMVGGLPVGPYLGYSPEKTASLEWGLKGRLKDLGLGYSLSVYQTMLRDQQILDMSDTQIKNLGKTRYRGIELSAQYRFAPSWSVNAGYSRNDSRVDKSDLAAAVGKRVPFVPRDTGRLGLEYNGRLAQADLTLRADVNHVGRIEADSLNSFGQAGYQTVGLSARAEFKGWWLGVNVDNLFGKEYYSNVIANSPFAGTHTALYGQRRSVHLSVGGAF</sequence>
<comment type="subcellular location">
    <subcellularLocation>
        <location evidence="1 11">Cell outer membrane</location>
        <topology evidence="1 11">Multi-pass membrane protein</topology>
    </subcellularLocation>
</comment>
<dbReference type="InterPro" id="IPR012910">
    <property type="entry name" value="Plug_dom"/>
</dbReference>
<evidence type="ECO:0000256" key="5">
    <source>
        <dbReference type="ARBA" id="ARBA00022692"/>
    </source>
</evidence>
<evidence type="ECO:0000256" key="9">
    <source>
        <dbReference type="ARBA" id="ARBA00023136"/>
    </source>
</evidence>
<dbReference type="AlphaFoldDB" id="A0A918U9Z8"/>
<dbReference type="InterPro" id="IPR036942">
    <property type="entry name" value="Beta-barrel_TonB_sf"/>
</dbReference>
<evidence type="ECO:0000256" key="1">
    <source>
        <dbReference type="ARBA" id="ARBA00004571"/>
    </source>
</evidence>
<dbReference type="Pfam" id="PF00593">
    <property type="entry name" value="TonB_dep_Rec_b-barrel"/>
    <property type="match status" value="1"/>
</dbReference>
<evidence type="ECO:0000256" key="8">
    <source>
        <dbReference type="ARBA" id="ARBA00023077"/>
    </source>
</evidence>
<keyword evidence="2 11" id="KW-0813">Transport</keyword>
<keyword evidence="8 12" id="KW-0798">TonB box</keyword>
<evidence type="ECO:0000259" key="15">
    <source>
        <dbReference type="Pfam" id="PF07715"/>
    </source>
</evidence>
<evidence type="ECO:0000256" key="2">
    <source>
        <dbReference type="ARBA" id="ARBA00022448"/>
    </source>
</evidence>
<comment type="caution">
    <text evidence="16">The sequence shown here is derived from an EMBL/GenBank/DDBJ whole genome shotgun (WGS) entry which is preliminary data.</text>
</comment>
<dbReference type="InterPro" id="IPR039426">
    <property type="entry name" value="TonB-dep_rcpt-like"/>
</dbReference>
<keyword evidence="9 11" id="KW-0472">Membrane</keyword>
<feature type="chain" id="PRO_5038128837" evidence="13">
    <location>
        <begin position="25"/>
        <end position="695"/>
    </location>
</feature>
<evidence type="ECO:0000256" key="4">
    <source>
        <dbReference type="ARBA" id="ARBA00022496"/>
    </source>
</evidence>
<keyword evidence="3 11" id="KW-1134">Transmembrane beta strand</keyword>
<dbReference type="PANTHER" id="PTHR32552">
    <property type="entry name" value="FERRICHROME IRON RECEPTOR-RELATED"/>
    <property type="match status" value="1"/>
</dbReference>
<feature type="signal peptide" evidence="13">
    <location>
        <begin position="1"/>
        <end position="24"/>
    </location>
</feature>
<dbReference type="RefSeq" id="WP_215796415.1">
    <property type="nucleotide sequence ID" value="NZ_BMYX01000012.1"/>
</dbReference>
<keyword evidence="6" id="KW-0408">Iron</keyword>
<keyword evidence="4" id="KW-0410">Iron transport</keyword>
<evidence type="ECO:0000256" key="7">
    <source>
        <dbReference type="ARBA" id="ARBA00023065"/>
    </source>
</evidence>
<name>A0A918U9Z8_9NEIS</name>
<evidence type="ECO:0000256" key="10">
    <source>
        <dbReference type="ARBA" id="ARBA00023237"/>
    </source>
</evidence>
<feature type="domain" description="TonB-dependent receptor-like beta-barrel" evidence="14">
    <location>
        <begin position="252"/>
        <end position="658"/>
    </location>
</feature>
<reference evidence="16" key="1">
    <citation type="journal article" date="2014" name="Int. J. Syst. Evol. Microbiol.">
        <title>Complete genome sequence of Corynebacterium casei LMG S-19264T (=DSM 44701T), isolated from a smear-ripened cheese.</title>
        <authorList>
            <consortium name="US DOE Joint Genome Institute (JGI-PGF)"/>
            <person name="Walter F."/>
            <person name="Albersmeier A."/>
            <person name="Kalinowski J."/>
            <person name="Ruckert C."/>
        </authorList>
    </citation>
    <scope>NUCLEOTIDE SEQUENCE</scope>
    <source>
        <strain evidence="16">KCTC 32182</strain>
    </source>
</reference>
<protein>
    <submittedName>
        <fullName evidence="16">Ligand-gated channel</fullName>
    </submittedName>
</protein>